<name>E2EBU3_9REOV</name>
<organism evidence="1 2">
    <name type="scientific">Rotavirus D chicken/05V0049/DEU/2005</name>
    <dbReference type="NCBI Taxonomy" id="884200"/>
    <lineage>
        <taxon>Viruses</taxon>
        <taxon>Riboviria</taxon>
        <taxon>Orthornavirae</taxon>
        <taxon>Duplornaviricota</taxon>
        <taxon>Resentoviricetes</taxon>
        <taxon>Reovirales</taxon>
        <taxon>Sedoreoviridae</taxon>
        <taxon>Rotavirus</taxon>
        <taxon>Rotavirus deltagastroenteritidis</taxon>
        <taxon>Rotavirus D</taxon>
    </lineage>
</organism>
<dbReference type="Proteomes" id="UP000204133">
    <property type="component" value="Genome"/>
</dbReference>
<dbReference type="EMBL" id="GU733447">
    <property type="protein sequence ID" value="ADN06427.1"/>
    <property type="molecule type" value="Genomic_RNA"/>
</dbReference>
<dbReference type="KEGG" id="vg:9742373"/>
<accession>E2EBU3</accession>
<evidence type="ECO:0000313" key="2">
    <source>
        <dbReference type="Proteomes" id="UP000204133"/>
    </source>
</evidence>
<protein>
    <submittedName>
        <fullName evidence="1">NSP1</fullName>
    </submittedName>
</protein>
<reference evidence="1 2" key="1">
    <citation type="journal article" date="2010" name="J. Virol.">
        <title>The genome segments of a group D rotavirus possess group A-like conserved termini but encode group-specific proteins.</title>
        <authorList>
            <person name="Trojnar E."/>
            <person name="Otto P."/>
            <person name="Roth B."/>
            <person name="Reetz J."/>
            <person name="Johne R."/>
        </authorList>
    </citation>
    <scope>NUCLEOTIDE SEQUENCE [LARGE SCALE GENOMIC DNA]</scope>
    <source>
        <strain evidence="1 2">05V0049</strain>
    </source>
</reference>
<keyword evidence="2" id="KW-1185">Reference proteome</keyword>
<proteinExistence type="predicted"/>
<evidence type="ECO:0000313" key="1">
    <source>
        <dbReference type="EMBL" id="ADN06427.1"/>
    </source>
</evidence>
<sequence>MATRQLRFEYSVLKFTLANQYSIIKSSDYVSQMRWLEDKKPNVTLWRTLNPTQMNKSEPCGNCLTCGCFHNVYSCDFCSVNHICKSCKQNYSDLCPFSLKQSRFMMDMIDCGPIWELTEDILYEKLQPLYLKYFHVLSNPNYEKIAMEDRHRRCIGARIHYGSTIHADINDCFLPSSVIAFRAMKNSQLHTFLIFGHYEPALNRENMLSYTHLNLRRYRKVSDFIDIYNIRLAMTRGNSTRPMITLDISANAESIPVISQQTCINSYTHTYDSDLKSISLALIVNNNGNLTLRRPILDCLNSYNVMKEMFIARLVKYLNLELPHMLQKHYKTMLELSYSIRTPDKGVFSVSYPIFDDELLITMLQNFELVKYLVEYAVHVSEHFNQQDEIDESCPICADFMSFEQQFEMAYNITKCRRDCEVIFVPSDDLSGLFTVRHVCREGLLIHEIPFKLRMLILTITQSVRVNRGIHQLNSYPSWYADVDQDQGDDLDKLQRLWPLSLNTLWNVIRQKQLKPLNYTVISEEDEDGIAFTEEDEEGIMLIDKPNEYKWLRYVTCVIGPDTDEEIEFYDGPY</sequence>
<dbReference type="RefSeq" id="YP_003896050.1">
    <property type="nucleotide sequence ID" value="NC_014515.1"/>
</dbReference>
<dbReference type="GeneID" id="9742373"/>